<protein>
    <submittedName>
        <fullName evidence="2">DUF3991 domain-containing protein</fullName>
    </submittedName>
</protein>
<dbReference type="Gene3D" id="3.90.580.10">
    <property type="entry name" value="Zinc finger, CHC2-type domain"/>
    <property type="match status" value="1"/>
</dbReference>
<dbReference type="Pfam" id="PF13154">
    <property type="entry name" value="DUF3991"/>
    <property type="match status" value="1"/>
</dbReference>
<dbReference type="GO" id="GO:0003677">
    <property type="term" value="F:DNA binding"/>
    <property type="evidence" value="ECO:0007669"/>
    <property type="project" value="InterPro"/>
</dbReference>
<comment type="caution">
    <text evidence="2">The sequence shown here is derived from an EMBL/GenBank/DDBJ whole genome shotgun (WGS) entry which is preliminary data.</text>
</comment>
<feature type="domain" description="DUF3991" evidence="1">
    <location>
        <begin position="139"/>
        <end position="212"/>
    </location>
</feature>
<dbReference type="InterPro" id="IPR036977">
    <property type="entry name" value="DNA_primase_Znf_CHC2"/>
</dbReference>
<evidence type="ECO:0000259" key="1">
    <source>
        <dbReference type="Pfam" id="PF13154"/>
    </source>
</evidence>
<reference evidence="2 3" key="1">
    <citation type="submission" date="2019-01" db="EMBL/GenBank/DDBJ databases">
        <title>Draft genome sequences of Macrococcus caseolyticus, Macrococcus canis, Macrococcus bohemicus and Macrococcus goetzii.</title>
        <authorList>
            <person name="Mazhar S."/>
            <person name="Altermann E."/>
            <person name="Hill C."/>
            <person name="Mcauliffe O."/>
        </authorList>
    </citation>
    <scope>NUCLEOTIDE SEQUENCE [LARGE SCALE GENOMIC DNA]</scope>
    <source>
        <strain evidence="2 3">DPC7162</strain>
    </source>
</reference>
<dbReference type="Proteomes" id="UP000294865">
    <property type="component" value="Unassembled WGS sequence"/>
</dbReference>
<dbReference type="EMBL" id="SDQG01000009">
    <property type="protein sequence ID" value="TDM15174.1"/>
    <property type="molecule type" value="Genomic_DNA"/>
</dbReference>
<organism evidence="2 3">
    <name type="scientific">Macrococcoides canis</name>
    <dbReference type="NCBI Taxonomy" id="1855823"/>
    <lineage>
        <taxon>Bacteria</taxon>
        <taxon>Bacillati</taxon>
        <taxon>Bacillota</taxon>
        <taxon>Bacilli</taxon>
        <taxon>Bacillales</taxon>
        <taxon>Staphylococcaceae</taxon>
        <taxon>Macrococcoides</taxon>
    </lineage>
</organism>
<dbReference type="InterPro" id="IPR025054">
    <property type="entry name" value="DUF3991"/>
</dbReference>
<dbReference type="GO" id="GO:0006260">
    <property type="term" value="P:DNA replication"/>
    <property type="evidence" value="ECO:0007669"/>
    <property type="project" value="InterPro"/>
</dbReference>
<dbReference type="Pfam" id="PF13155">
    <property type="entry name" value="Toprim_2"/>
    <property type="match status" value="1"/>
</dbReference>
<sequence length="432" mass="49853">MKKYSNEEIAKIYSVKNKKLPDDLVKQANSVNIMDYIEKKGLMVQKSSKGTFQLAEHDSLKITPSENVFNWYSRDEGGYGAVGFARVYFGMDFRSAVRDVMENADEMIKSVDYSKYKQVEEPYKYDRNHMGDNTSKAEEYLVEQRGINPTLVEKLLDKGIIRQTAKYENVAFMWHKNGEIIGHEERGTGEKRFMKIASGVPEHRGFSVTFGKPENLFVFESSIDALSYASIYQPINSRFISMNGLKENTMYQAMKDIYDDTGKLPENVVLCVDNDKSGRRFVSEKSASVQIGNQETTTYSSVPPRFEKNKVTNSKMDIDSFLDILEHDNNIDITINNTDIKLYRNVEDEYVLNYNDQDHTLDGKAHSKKKIKDAMSEIEFDISYIETTKDWNEVLKYIKENNIKELNRPLVRTSAQDIDINPVKNKSEELER</sequence>
<proteinExistence type="predicted"/>
<dbReference type="AlphaFoldDB" id="A0A4R6C1P9"/>
<name>A0A4R6C1P9_9STAP</name>
<dbReference type="GO" id="GO:0008270">
    <property type="term" value="F:zinc ion binding"/>
    <property type="evidence" value="ECO:0007669"/>
    <property type="project" value="InterPro"/>
</dbReference>
<gene>
    <name evidence="2" type="ORF">ETI04_10725</name>
</gene>
<dbReference type="SUPFAM" id="SSF57783">
    <property type="entry name" value="Zinc beta-ribbon"/>
    <property type="match status" value="1"/>
</dbReference>
<dbReference type="RefSeq" id="WP_133420404.1">
    <property type="nucleotide sequence ID" value="NZ_SDGP01000007.1"/>
</dbReference>
<evidence type="ECO:0000313" key="3">
    <source>
        <dbReference type="Proteomes" id="UP000294865"/>
    </source>
</evidence>
<dbReference type="Gene3D" id="3.40.1360.10">
    <property type="match status" value="1"/>
</dbReference>
<dbReference type="SUPFAM" id="SSF56731">
    <property type="entry name" value="DNA primase core"/>
    <property type="match status" value="1"/>
</dbReference>
<evidence type="ECO:0000313" key="2">
    <source>
        <dbReference type="EMBL" id="TDM15174.1"/>
    </source>
</evidence>
<accession>A0A4R6C1P9</accession>